<sequence>MGDVGDRSTLVHDTVDQQLASIGVEAGVSVSHENLREGVGLRQATAQPEVLLSSTTHDVTNVLTGYT</sequence>
<dbReference type="Proteomes" id="UP000321386">
    <property type="component" value="Unassembled WGS sequence"/>
</dbReference>
<comment type="caution">
    <text evidence="1">The sequence shown here is derived from an EMBL/GenBank/DDBJ whole genome shotgun (WGS) entry which is preliminary data.</text>
</comment>
<gene>
    <name evidence="1" type="ORF">CPE01_10980</name>
</gene>
<protein>
    <submittedName>
        <fullName evidence="1">Uncharacterized protein</fullName>
    </submittedName>
</protein>
<evidence type="ECO:0000313" key="2">
    <source>
        <dbReference type="Proteomes" id="UP000321386"/>
    </source>
</evidence>
<keyword evidence="2" id="KW-1185">Reference proteome</keyword>
<accession>A0A510UX49</accession>
<dbReference type="EMBL" id="BJUA01000004">
    <property type="protein sequence ID" value="GEK17365.1"/>
    <property type="molecule type" value="Genomic_DNA"/>
</dbReference>
<proteinExistence type="predicted"/>
<evidence type="ECO:0000313" key="1">
    <source>
        <dbReference type="EMBL" id="GEK17365.1"/>
    </source>
</evidence>
<dbReference type="AlphaFoldDB" id="A0A510UX49"/>
<reference evidence="1 2" key="1">
    <citation type="submission" date="2019-07" db="EMBL/GenBank/DDBJ databases">
        <title>Whole genome shotgun sequence of Cellulomonas persica NBRC 101101.</title>
        <authorList>
            <person name="Hosoyama A."/>
            <person name="Uohara A."/>
            <person name="Ohji S."/>
            <person name="Ichikawa N."/>
        </authorList>
    </citation>
    <scope>NUCLEOTIDE SEQUENCE [LARGE SCALE GENOMIC DNA]</scope>
    <source>
        <strain evidence="1 2">NBRC 101101</strain>
    </source>
</reference>
<organism evidence="1 2">
    <name type="scientific">Cellulomonas persica</name>
    <dbReference type="NCBI Taxonomy" id="76861"/>
    <lineage>
        <taxon>Bacteria</taxon>
        <taxon>Bacillati</taxon>
        <taxon>Actinomycetota</taxon>
        <taxon>Actinomycetes</taxon>
        <taxon>Micrococcales</taxon>
        <taxon>Cellulomonadaceae</taxon>
        <taxon>Cellulomonas</taxon>
    </lineage>
</organism>
<name>A0A510UX49_9CELL</name>